<dbReference type="InterPro" id="IPR036390">
    <property type="entry name" value="WH_DNA-bd_sf"/>
</dbReference>
<dbReference type="EMBL" id="BAABKQ010000001">
    <property type="protein sequence ID" value="GAA4816772.1"/>
    <property type="molecule type" value="Genomic_DNA"/>
</dbReference>
<dbReference type="Gene3D" id="1.10.10.10">
    <property type="entry name" value="Winged helix-like DNA-binding domain superfamily/Winged helix DNA-binding domain"/>
    <property type="match status" value="1"/>
</dbReference>
<dbReference type="CDD" id="cd00090">
    <property type="entry name" value="HTH_ARSR"/>
    <property type="match status" value="1"/>
</dbReference>
<dbReference type="InterPro" id="IPR011991">
    <property type="entry name" value="ArsR-like_HTH"/>
</dbReference>
<evidence type="ECO:0000259" key="1">
    <source>
        <dbReference type="SMART" id="SM00418"/>
    </source>
</evidence>
<accession>A0ABP9CRA0</accession>
<name>A0ABP9CRA0_9ACTN</name>
<dbReference type="RefSeq" id="WP_200171859.1">
    <property type="nucleotide sequence ID" value="NZ_BAABKQ010000001.1"/>
</dbReference>
<evidence type="ECO:0000313" key="3">
    <source>
        <dbReference type="Proteomes" id="UP001500839"/>
    </source>
</evidence>
<proteinExistence type="predicted"/>
<sequence>MVGGTDLQHPARDEIDLGDVLFALSAPDRLSIVLQLQQGPLTAARCTADGGPVPKSTKSHMLKVLRESGVIRNEPRGRNRVLTLRRVDLDARFPGLLDAVLGAGAAAATSAVGRSGANLDR</sequence>
<keyword evidence="3" id="KW-1185">Reference proteome</keyword>
<feature type="domain" description="HTH arsR-type" evidence="1">
    <location>
        <begin position="19"/>
        <end position="98"/>
    </location>
</feature>
<dbReference type="InterPro" id="IPR001845">
    <property type="entry name" value="HTH_ArsR_DNA-bd_dom"/>
</dbReference>
<dbReference type="Proteomes" id="UP001500839">
    <property type="component" value="Unassembled WGS sequence"/>
</dbReference>
<dbReference type="SUPFAM" id="SSF46785">
    <property type="entry name" value="Winged helix' DNA-binding domain"/>
    <property type="match status" value="1"/>
</dbReference>
<dbReference type="SMART" id="SM00418">
    <property type="entry name" value="HTH_ARSR"/>
    <property type="match status" value="1"/>
</dbReference>
<dbReference type="PRINTS" id="PR00778">
    <property type="entry name" value="HTHARSR"/>
</dbReference>
<reference evidence="3" key="1">
    <citation type="journal article" date="2019" name="Int. J. Syst. Evol. Microbiol.">
        <title>The Global Catalogue of Microorganisms (GCM) 10K type strain sequencing project: providing services to taxonomists for standard genome sequencing and annotation.</title>
        <authorList>
            <consortium name="The Broad Institute Genomics Platform"/>
            <consortium name="The Broad Institute Genome Sequencing Center for Infectious Disease"/>
            <person name="Wu L."/>
            <person name="Ma J."/>
        </authorList>
    </citation>
    <scope>NUCLEOTIDE SEQUENCE [LARGE SCALE GENOMIC DNA]</scope>
    <source>
        <strain evidence="3">JCM 18542</strain>
    </source>
</reference>
<comment type="caution">
    <text evidence="2">The sequence shown here is derived from an EMBL/GenBank/DDBJ whole genome shotgun (WGS) entry which is preliminary data.</text>
</comment>
<gene>
    <name evidence="2" type="ORF">GCM10023353_23920</name>
</gene>
<protein>
    <recommendedName>
        <fullName evidence="1">HTH arsR-type domain-containing protein</fullName>
    </recommendedName>
</protein>
<evidence type="ECO:0000313" key="2">
    <source>
        <dbReference type="EMBL" id="GAA4816772.1"/>
    </source>
</evidence>
<organism evidence="2 3">
    <name type="scientific">Tomitella cavernea</name>
    <dbReference type="NCBI Taxonomy" id="1387982"/>
    <lineage>
        <taxon>Bacteria</taxon>
        <taxon>Bacillati</taxon>
        <taxon>Actinomycetota</taxon>
        <taxon>Actinomycetes</taxon>
        <taxon>Mycobacteriales</taxon>
        <taxon>Tomitella</taxon>
    </lineage>
</organism>
<dbReference type="InterPro" id="IPR036388">
    <property type="entry name" value="WH-like_DNA-bd_sf"/>
</dbReference>